<dbReference type="eggNOG" id="COG1595">
    <property type="taxonomic scope" value="Bacteria"/>
</dbReference>
<dbReference type="AlphaFoldDB" id="A0A0H3K0B7"/>
<name>A0A0H3K0B7_SYNP6</name>
<proteinExistence type="predicted"/>
<dbReference type="RefSeq" id="WP_011242840.1">
    <property type="nucleotide sequence ID" value="NC_006576.1"/>
</dbReference>
<gene>
    <name evidence="1" type="ordered locus">syc0528_c</name>
</gene>
<dbReference type="EMBL" id="AP008231">
    <property type="protein sequence ID" value="BAD78718.1"/>
    <property type="molecule type" value="Genomic_DNA"/>
</dbReference>
<protein>
    <submittedName>
        <fullName evidence="1">Uncharacterized protein</fullName>
    </submittedName>
</protein>
<organism evidence="1 2">
    <name type="scientific">Synechococcus sp. (strain ATCC 27144 / PCC 6301 / SAUG 1402/1)</name>
    <name type="common">Anacystis nidulans</name>
    <dbReference type="NCBI Taxonomy" id="269084"/>
    <lineage>
        <taxon>Bacteria</taxon>
        <taxon>Bacillati</taxon>
        <taxon>Cyanobacteriota</taxon>
        <taxon>Cyanophyceae</taxon>
        <taxon>Synechococcales</taxon>
        <taxon>Synechococcaceae</taxon>
        <taxon>Synechococcus</taxon>
    </lineage>
</organism>
<accession>A0A0H3K0B7</accession>
<dbReference type="KEGG" id="syc:syc0528_c"/>
<sequence length="211" mass="24222">MPPSAHPSVHDWLQQETPAIQQAFQANPWQTAAPFVALYERYGEPLQALTTDRIGAPTQADWAVAQAWRQIWQALQLAETAWDWPDYQALAERYWADLWLPPTEAIAYDLPSMPPPLWVYTQVAIANLPGIDRLLLALTYTYRWSRSQVLNQLQMLGHRLGEPQLRQLLEIAEVRLLAALPPDLLEIYSELDYMVTHQDVIATVRLCPRND</sequence>
<dbReference type="GeneID" id="72429871"/>
<reference evidence="1 2" key="1">
    <citation type="journal article" date="2007" name="Photosyn. Res.">
        <title>Complete nucleotide sequence of the freshwater unicellular cyanobacterium Synechococcus elongatus PCC 6301 chromosome: gene content and organization.</title>
        <authorList>
            <person name="Sugita C."/>
            <person name="Ogata K."/>
            <person name="Shikata M."/>
            <person name="Jikuya H."/>
            <person name="Takano J."/>
            <person name="Furumichi M."/>
            <person name="Kanehisa M."/>
            <person name="Omata T."/>
            <person name="Sugiura M."/>
            <person name="Sugita M."/>
        </authorList>
    </citation>
    <scope>NUCLEOTIDE SEQUENCE [LARGE SCALE GENOMIC DNA]</scope>
    <source>
        <strain evidence="2">ATCC 27144 / PCC 6301 / SAUG 1402/1</strain>
    </source>
</reference>
<evidence type="ECO:0000313" key="2">
    <source>
        <dbReference type="Proteomes" id="UP000001175"/>
    </source>
</evidence>
<evidence type="ECO:0000313" key="1">
    <source>
        <dbReference type="EMBL" id="BAD78718.1"/>
    </source>
</evidence>
<dbReference type="Proteomes" id="UP000001175">
    <property type="component" value="Chromosome"/>
</dbReference>